<keyword evidence="2" id="KW-1185">Reference proteome</keyword>
<comment type="caution">
    <text evidence="1">The sequence shown here is derived from an EMBL/GenBank/DDBJ whole genome shotgun (WGS) entry which is preliminary data.</text>
</comment>
<sequence>MPGTFRFRRLADPDLFDDLEAPALIIYRPGRIRVRVDAREIAAGVDLLRQLERMADDLMAPFHQLAERHGSGPIGVVNRVRRLPGGRLVAAEYIDGVACIEVVRAAMSEDAAAALAVAGSDLGHYLIPR</sequence>
<gene>
    <name evidence="1" type="ORF">Psi01_26240</name>
</gene>
<protein>
    <submittedName>
        <fullName evidence="1">Uncharacterized protein</fullName>
    </submittedName>
</protein>
<evidence type="ECO:0000313" key="2">
    <source>
        <dbReference type="Proteomes" id="UP000619788"/>
    </source>
</evidence>
<proteinExistence type="predicted"/>
<evidence type="ECO:0000313" key="1">
    <source>
        <dbReference type="EMBL" id="GIH91994.1"/>
    </source>
</evidence>
<dbReference type="EMBL" id="BOOJ01000023">
    <property type="protein sequence ID" value="GIH91994.1"/>
    <property type="molecule type" value="Genomic_DNA"/>
</dbReference>
<organism evidence="1 2">
    <name type="scientific">Planobispora siamensis</name>
    <dbReference type="NCBI Taxonomy" id="936338"/>
    <lineage>
        <taxon>Bacteria</taxon>
        <taxon>Bacillati</taxon>
        <taxon>Actinomycetota</taxon>
        <taxon>Actinomycetes</taxon>
        <taxon>Streptosporangiales</taxon>
        <taxon>Streptosporangiaceae</taxon>
        <taxon>Planobispora</taxon>
    </lineage>
</organism>
<accession>A0A8J3SES8</accession>
<reference evidence="1 2" key="1">
    <citation type="submission" date="2021-01" db="EMBL/GenBank/DDBJ databases">
        <title>Whole genome shotgun sequence of Planobispora siamensis NBRC 107568.</title>
        <authorList>
            <person name="Komaki H."/>
            <person name="Tamura T."/>
        </authorList>
    </citation>
    <scope>NUCLEOTIDE SEQUENCE [LARGE SCALE GENOMIC DNA]</scope>
    <source>
        <strain evidence="1 2">NBRC 107568</strain>
    </source>
</reference>
<dbReference type="RefSeq" id="WP_204064240.1">
    <property type="nucleotide sequence ID" value="NZ_BOOJ01000023.1"/>
</dbReference>
<name>A0A8J3SES8_9ACTN</name>
<dbReference type="AlphaFoldDB" id="A0A8J3SES8"/>
<dbReference type="Proteomes" id="UP000619788">
    <property type="component" value="Unassembled WGS sequence"/>
</dbReference>